<dbReference type="Pfam" id="PF04277">
    <property type="entry name" value="OAD_gamma"/>
    <property type="match status" value="1"/>
</dbReference>
<keyword evidence="2" id="KW-1003">Cell membrane</keyword>
<evidence type="ECO:0000256" key="4">
    <source>
        <dbReference type="ARBA" id="ARBA00022989"/>
    </source>
</evidence>
<protein>
    <submittedName>
        <fullName evidence="7">Sodium pump decarboxylase subunit gamma</fullName>
    </submittedName>
</protein>
<dbReference type="InterPro" id="IPR005899">
    <property type="entry name" value="Na_pump_deCOase"/>
</dbReference>
<evidence type="ECO:0000256" key="5">
    <source>
        <dbReference type="ARBA" id="ARBA00023136"/>
    </source>
</evidence>
<keyword evidence="5 6" id="KW-0472">Membrane</keyword>
<proteinExistence type="predicted"/>
<evidence type="ECO:0000256" key="6">
    <source>
        <dbReference type="SAM" id="Phobius"/>
    </source>
</evidence>
<accession>A0A6I0EZG2</accession>
<dbReference type="EMBL" id="WBZC01000049">
    <property type="protein sequence ID" value="KAB3532391.1"/>
    <property type="molecule type" value="Genomic_DNA"/>
</dbReference>
<dbReference type="NCBIfam" id="TIGR01195">
    <property type="entry name" value="oadG_fam"/>
    <property type="match status" value="1"/>
</dbReference>
<comment type="subcellular location">
    <subcellularLocation>
        <location evidence="1">Cell membrane</location>
    </subcellularLocation>
</comment>
<keyword evidence="4 6" id="KW-1133">Transmembrane helix</keyword>
<keyword evidence="8" id="KW-1185">Reference proteome</keyword>
<keyword evidence="3 6" id="KW-0812">Transmembrane</keyword>
<sequence>MSVLDKLKNGAEMTLGENLMASLQVTIMGVCIVFIALIMLYFIIRIMEKLLNKPVKTQEKLPKAEEQPKVEVDFIEETADDTELVAVITAAVAASLNTSTHNIIVKNIVRTNDPTPAWGRLGRIQQLNNM</sequence>
<dbReference type="GO" id="GO:0036376">
    <property type="term" value="P:sodium ion export across plasma membrane"/>
    <property type="evidence" value="ECO:0007669"/>
    <property type="project" value="InterPro"/>
</dbReference>
<dbReference type="AlphaFoldDB" id="A0A6I0EZG2"/>
<dbReference type="OrthoDB" id="1954652at2"/>
<evidence type="ECO:0000313" key="7">
    <source>
        <dbReference type="EMBL" id="KAB3532391.1"/>
    </source>
</evidence>
<dbReference type="GO" id="GO:0015081">
    <property type="term" value="F:sodium ion transmembrane transporter activity"/>
    <property type="evidence" value="ECO:0007669"/>
    <property type="project" value="InterPro"/>
</dbReference>
<evidence type="ECO:0000256" key="2">
    <source>
        <dbReference type="ARBA" id="ARBA00022475"/>
    </source>
</evidence>
<evidence type="ECO:0000313" key="8">
    <source>
        <dbReference type="Proteomes" id="UP000432715"/>
    </source>
</evidence>
<name>A0A6I0EZG2_9FIRM</name>
<dbReference type="Proteomes" id="UP000432715">
    <property type="component" value="Unassembled WGS sequence"/>
</dbReference>
<organism evidence="7 8">
    <name type="scientific">Alkaliphilus pronyensis</name>
    <dbReference type="NCBI Taxonomy" id="1482732"/>
    <lineage>
        <taxon>Bacteria</taxon>
        <taxon>Bacillati</taxon>
        <taxon>Bacillota</taxon>
        <taxon>Clostridia</taxon>
        <taxon>Peptostreptococcales</taxon>
        <taxon>Natronincolaceae</taxon>
        <taxon>Alkaliphilus</taxon>
    </lineage>
</organism>
<reference evidence="7 8" key="1">
    <citation type="submission" date="2019-10" db="EMBL/GenBank/DDBJ databases">
        <title>Alkaliphilus serpentinus sp. nov. and Alkaliphilus pronyensis sp. nov., two novel anaerobic alkaliphilic species isolated from the serpentinized-hosted hydrothermal field of the Prony Bay (New Caledonia).</title>
        <authorList>
            <person name="Postec A."/>
        </authorList>
    </citation>
    <scope>NUCLEOTIDE SEQUENCE [LARGE SCALE GENOMIC DNA]</scope>
    <source>
        <strain evidence="7 8">LacV</strain>
    </source>
</reference>
<evidence type="ECO:0000256" key="3">
    <source>
        <dbReference type="ARBA" id="ARBA00022692"/>
    </source>
</evidence>
<comment type="caution">
    <text evidence="7">The sequence shown here is derived from an EMBL/GenBank/DDBJ whole genome shotgun (WGS) entry which is preliminary data.</text>
</comment>
<dbReference type="GO" id="GO:0005886">
    <property type="term" value="C:plasma membrane"/>
    <property type="evidence" value="ECO:0007669"/>
    <property type="project" value="UniProtKB-SubCell"/>
</dbReference>
<evidence type="ECO:0000256" key="1">
    <source>
        <dbReference type="ARBA" id="ARBA00004236"/>
    </source>
</evidence>
<feature type="transmembrane region" description="Helical" evidence="6">
    <location>
        <begin position="20"/>
        <end position="44"/>
    </location>
</feature>
<gene>
    <name evidence="7" type="ORF">F8154_12055</name>
</gene>
<dbReference type="RefSeq" id="WP_151861872.1">
    <property type="nucleotide sequence ID" value="NZ_WBZC01000049.1"/>
</dbReference>